<dbReference type="InterPro" id="IPR018077">
    <property type="entry name" value="Glyco_hydro_fam25_subgr"/>
</dbReference>
<dbReference type="Pfam" id="PF01183">
    <property type="entry name" value="Glyco_hydro_25"/>
    <property type="match status" value="1"/>
</dbReference>
<keyword evidence="3" id="KW-0326">Glycosidase</keyword>
<dbReference type="PANTHER" id="PTHR34135:SF2">
    <property type="entry name" value="LYSOZYME"/>
    <property type="match status" value="1"/>
</dbReference>
<evidence type="ECO:0000256" key="4">
    <source>
        <dbReference type="SAM" id="Phobius"/>
    </source>
</evidence>
<evidence type="ECO:0000313" key="6">
    <source>
        <dbReference type="Proteomes" id="UP000249375"/>
    </source>
</evidence>
<keyword evidence="4" id="KW-0812">Transmembrane</keyword>
<sequence length="270" mass="31007">MAPFDGLQNDARLGLWLQKDGKRAKSAKVVAAVAVLYLVAQFFFVAPYDRLWQAIYNNIGIPDGYSIRGVDVSHHQGAINWEKLSRAIIKDEPVSFVFIKATEGVSVSDDDFKHNFEQAKKYGILRGAYHFFSPTVPAAKQADHFIKTAQLQPGDLAPVLDIEEVGDLSDEAVRTEALIWLKAVEKKYGVKPILYTYLKMKEEYFSTPEFDDYHFWLAHYYLPEIRYKGKWKFWQHTDRGRLPGIKGSVDLNVYNGSMYNLREHTIQHVN</sequence>
<keyword evidence="4" id="KW-0472">Membrane</keyword>
<dbReference type="SUPFAM" id="SSF51445">
    <property type="entry name" value="(Trans)glycosidases"/>
    <property type="match status" value="1"/>
</dbReference>
<accession>A0A5P8E9Z2</accession>
<dbReference type="Proteomes" id="UP000249375">
    <property type="component" value="Chromosome"/>
</dbReference>
<keyword evidence="2 5" id="KW-0378">Hydrolase</keyword>
<dbReference type="PANTHER" id="PTHR34135">
    <property type="entry name" value="LYSOZYME"/>
    <property type="match status" value="1"/>
</dbReference>
<evidence type="ECO:0000313" key="5">
    <source>
        <dbReference type="EMBL" id="QFQ13806.1"/>
    </source>
</evidence>
<dbReference type="InterPro" id="IPR017853">
    <property type="entry name" value="GH"/>
</dbReference>
<dbReference type="OrthoDB" id="9798192at2"/>
<dbReference type="AlphaFoldDB" id="A0A5P8E9Z2"/>
<keyword evidence="4" id="KW-1133">Transmembrane helix</keyword>
<evidence type="ECO:0000256" key="2">
    <source>
        <dbReference type="ARBA" id="ARBA00022801"/>
    </source>
</evidence>
<proteinExistence type="inferred from homology"/>
<dbReference type="KEGG" id="alq:C7Y71_011240"/>
<dbReference type="SMART" id="SM00641">
    <property type="entry name" value="Glyco_25"/>
    <property type="match status" value="1"/>
</dbReference>
<dbReference type="GO" id="GO:0016998">
    <property type="term" value="P:cell wall macromolecule catabolic process"/>
    <property type="evidence" value="ECO:0007669"/>
    <property type="project" value="InterPro"/>
</dbReference>
<organism evidence="5 6">
    <name type="scientific">Pseudoprevotella muciniphila</name>
    <dbReference type="NCBI Taxonomy" id="2133944"/>
    <lineage>
        <taxon>Bacteria</taxon>
        <taxon>Pseudomonadati</taxon>
        <taxon>Bacteroidota</taxon>
        <taxon>Bacteroidia</taxon>
        <taxon>Bacteroidales</taxon>
        <taxon>Prevotellaceae</taxon>
        <taxon>Pseudoprevotella</taxon>
    </lineage>
</organism>
<keyword evidence="6" id="KW-1185">Reference proteome</keyword>
<dbReference type="GO" id="GO:0009253">
    <property type="term" value="P:peptidoglycan catabolic process"/>
    <property type="evidence" value="ECO:0007669"/>
    <property type="project" value="InterPro"/>
</dbReference>
<name>A0A5P8E9Z2_9BACT</name>
<dbReference type="EMBL" id="CP033459">
    <property type="protein sequence ID" value="QFQ13806.1"/>
    <property type="molecule type" value="Genomic_DNA"/>
</dbReference>
<dbReference type="Gene3D" id="3.20.20.80">
    <property type="entry name" value="Glycosidases"/>
    <property type="match status" value="1"/>
</dbReference>
<protein>
    <submittedName>
        <fullName evidence="5">Glycoside hydrolase family 25 protein</fullName>
    </submittedName>
</protein>
<dbReference type="InterPro" id="IPR002053">
    <property type="entry name" value="Glyco_hydro_25"/>
</dbReference>
<evidence type="ECO:0000256" key="1">
    <source>
        <dbReference type="ARBA" id="ARBA00010646"/>
    </source>
</evidence>
<dbReference type="PROSITE" id="PS51904">
    <property type="entry name" value="GLYCOSYL_HYDROL_F25_2"/>
    <property type="match status" value="1"/>
</dbReference>
<dbReference type="GO" id="GO:0003796">
    <property type="term" value="F:lysozyme activity"/>
    <property type="evidence" value="ECO:0007669"/>
    <property type="project" value="InterPro"/>
</dbReference>
<evidence type="ECO:0000256" key="3">
    <source>
        <dbReference type="ARBA" id="ARBA00023295"/>
    </source>
</evidence>
<feature type="transmembrane region" description="Helical" evidence="4">
    <location>
        <begin position="29"/>
        <end position="48"/>
    </location>
</feature>
<reference evidence="5 6" key="1">
    <citation type="submission" date="2018-11" db="EMBL/GenBank/DDBJ databases">
        <authorList>
            <person name="Na S.W."/>
            <person name="Baik M."/>
        </authorList>
    </citation>
    <scope>NUCLEOTIDE SEQUENCE [LARGE SCALE GENOMIC DNA]</scope>
    <source>
        <strain evidence="5 6">E39</strain>
    </source>
</reference>
<comment type="similarity">
    <text evidence="1">Belongs to the glycosyl hydrolase 25 family.</text>
</comment>
<dbReference type="GO" id="GO:0016052">
    <property type="term" value="P:carbohydrate catabolic process"/>
    <property type="evidence" value="ECO:0007669"/>
    <property type="project" value="TreeGrafter"/>
</dbReference>
<gene>
    <name evidence="5" type="ORF">C7Y71_011240</name>
</gene>